<organism evidence="1 2">
    <name type="scientific">Liparis tanakae</name>
    <name type="common">Tanaka's snailfish</name>
    <dbReference type="NCBI Taxonomy" id="230148"/>
    <lineage>
        <taxon>Eukaryota</taxon>
        <taxon>Metazoa</taxon>
        <taxon>Chordata</taxon>
        <taxon>Craniata</taxon>
        <taxon>Vertebrata</taxon>
        <taxon>Euteleostomi</taxon>
        <taxon>Actinopterygii</taxon>
        <taxon>Neopterygii</taxon>
        <taxon>Teleostei</taxon>
        <taxon>Neoteleostei</taxon>
        <taxon>Acanthomorphata</taxon>
        <taxon>Eupercaria</taxon>
        <taxon>Perciformes</taxon>
        <taxon>Cottioidei</taxon>
        <taxon>Cottales</taxon>
        <taxon>Liparidae</taxon>
        <taxon>Liparis</taxon>
    </lineage>
</organism>
<dbReference type="Proteomes" id="UP000314294">
    <property type="component" value="Unassembled WGS sequence"/>
</dbReference>
<comment type="caution">
    <text evidence="1">The sequence shown here is derived from an EMBL/GenBank/DDBJ whole genome shotgun (WGS) entry which is preliminary data.</text>
</comment>
<evidence type="ECO:0000313" key="1">
    <source>
        <dbReference type="EMBL" id="TNN83363.1"/>
    </source>
</evidence>
<dbReference type="EMBL" id="SRLO01000033">
    <property type="protein sequence ID" value="TNN83363.1"/>
    <property type="molecule type" value="Genomic_DNA"/>
</dbReference>
<reference evidence="1 2" key="1">
    <citation type="submission" date="2019-03" db="EMBL/GenBank/DDBJ databases">
        <title>First draft genome of Liparis tanakae, snailfish: a comprehensive survey of snailfish specific genes.</title>
        <authorList>
            <person name="Kim W."/>
            <person name="Song I."/>
            <person name="Jeong J.-H."/>
            <person name="Kim D."/>
            <person name="Kim S."/>
            <person name="Ryu S."/>
            <person name="Song J.Y."/>
            <person name="Lee S.K."/>
        </authorList>
    </citation>
    <scope>NUCLEOTIDE SEQUENCE [LARGE SCALE GENOMIC DNA]</scope>
    <source>
        <tissue evidence="1">Muscle</tissue>
    </source>
</reference>
<name>A0A4Z2J1P2_9TELE</name>
<evidence type="ECO:0000313" key="2">
    <source>
        <dbReference type="Proteomes" id="UP000314294"/>
    </source>
</evidence>
<accession>A0A4Z2J1P2</accession>
<protein>
    <submittedName>
        <fullName evidence="1">Uncharacterized protein</fullName>
    </submittedName>
</protein>
<proteinExistence type="predicted"/>
<gene>
    <name evidence="1" type="ORF">EYF80_006344</name>
</gene>
<dbReference type="AlphaFoldDB" id="A0A4Z2J1P2"/>
<keyword evidence="2" id="KW-1185">Reference proteome</keyword>
<sequence length="71" mass="7629">MSPADERDGAAEVPVCSCVWVVHCGSSETRSSERLPVTFGLPMQLEAEQPGAPHGACDVIIITFEKRRCGI</sequence>